<reference evidence="3" key="1">
    <citation type="journal article" date="2020" name="Fungal Divers.">
        <title>Resolving the Mortierellaceae phylogeny through synthesis of multi-gene phylogenetics and phylogenomics.</title>
        <authorList>
            <person name="Vandepol N."/>
            <person name="Liber J."/>
            <person name="Desiro A."/>
            <person name="Na H."/>
            <person name="Kennedy M."/>
            <person name="Barry K."/>
            <person name="Grigoriev I.V."/>
            <person name="Miller A.N."/>
            <person name="O'Donnell K."/>
            <person name="Stajich J.E."/>
            <person name="Bonito G."/>
        </authorList>
    </citation>
    <scope>NUCLEOTIDE SEQUENCE</scope>
    <source>
        <strain evidence="3">NVP60</strain>
    </source>
</reference>
<feature type="compositionally biased region" description="Acidic residues" evidence="1">
    <location>
        <begin position="108"/>
        <end position="166"/>
    </location>
</feature>
<dbReference type="EMBL" id="JAAAIN010001913">
    <property type="protein sequence ID" value="KAG0299292.1"/>
    <property type="molecule type" value="Genomic_DNA"/>
</dbReference>
<dbReference type="Proteomes" id="UP000823405">
    <property type="component" value="Unassembled WGS sequence"/>
</dbReference>
<dbReference type="AlphaFoldDB" id="A0A9P6QSK3"/>
<evidence type="ECO:0000256" key="2">
    <source>
        <dbReference type="SAM" id="SignalP"/>
    </source>
</evidence>
<keyword evidence="2" id="KW-0732">Signal</keyword>
<sequence>MRRSSFALFVTVIGASILLSSTTTIDAAPISRSSSSSADTISSTTGAIVSHKHKHNKKHNKKKSNNNKLDKFLIPDAELSASSWYHRPIQRRNHPRALLPLEDHAVMDDEDDDAGNELLDTELDSGFERPDDDDTIEGQILEEEDLDDFDAIADGDDGDEEGVEGH</sequence>
<name>A0A9P6QSK3_9FUNG</name>
<accession>A0A9P6QSK3</accession>
<protein>
    <submittedName>
        <fullName evidence="3">Uncharacterized protein</fullName>
    </submittedName>
</protein>
<feature type="chain" id="PRO_5040462247" evidence="2">
    <location>
        <begin position="28"/>
        <end position="166"/>
    </location>
</feature>
<dbReference type="OrthoDB" id="2443111at2759"/>
<evidence type="ECO:0000313" key="4">
    <source>
        <dbReference type="Proteomes" id="UP000823405"/>
    </source>
</evidence>
<feature type="compositionally biased region" description="Low complexity" evidence="1">
    <location>
        <begin position="29"/>
        <end position="45"/>
    </location>
</feature>
<feature type="non-terminal residue" evidence="3">
    <location>
        <position position="166"/>
    </location>
</feature>
<evidence type="ECO:0000313" key="3">
    <source>
        <dbReference type="EMBL" id="KAG0299292.1"/>
    </source>
</evidence>
<comment type="caution">
    <text evidence="3">The sequence shown here is derived from an EMBL/GenBank/DDBJ whole genome shotgun (WGS) entry which is preliminary data.</text>
</comment>
<feature type="signal peptide" evidence="2">
    <location>
        <begin position="1"/>
        <end position="27"/>
    </location>
</feature>
<feature type="compositionally biased region" description="Basic residues" evidence="1">
    <location>
        <begin position="50"/>
        <end position="65"/>
    </location>
</feature>
<gene>
    <name evidence="3" type="ORF">BGZ97_003798</name>
</gene>
<feature type="region of interest" description="Disordered" evidence="1">
    <location>
        <begin position="91"/>
        <end position="166"/>
    </location>
</feature>
<organism evidence="3 4">
    <name type="scientific">Linnemannia gamsii</name>
    <dbReference type="NCBI Taxonomy" id="64522"/>
    <lineage>
        <taxon>Eukaryota</taxon>
        <taxon>Fungi</taxon>
        <taxon>Fungi incertae sedis</taxon>
        <taxon>Mucoromycota</taxon>
        <taxon>Mortierellomycotina</taxon>
        <taxon>Mortierellomycetes</taxon>
        <taxon>Mortierellales</taxon>
        <taxon>Mortierellaceae</taxon>
        <taxon>Linnemannia</taxon>
    </lineage>
</organism>
<proteinExistence type="predicted"/>
<feature type="region of interest" description="Disordered" evidence="1">
    <location>
        <begin position="29"/>
        <end position="69"/>
    </location>
</feature>
<keyword evidence="4" id="KW-1185">Reference proteome</keyword>
<evidence type="ECO:0000256" key="1">
    <source>
        <dbReference type="SAM" id="MobiDB-lite"/>
    </source>
</evidence>